<name>A0A1G2F4N6_9BACT</name>
<protein>
    <recommendedName>
        <fullName evidence="3">Phosphoribosylanthranilate isomerase</fullName>
    </recommendedName>
</protein>
<proteinExistence type="predicted"/>
<organism evidence="1 2">
    <name type="scientific">Candidatus Niyogibacteria bacterium RIFCSPLOWO2_12_FULL_41_13</name>
    <dbReference type="NCBI Taxonomy" id="1801726"/>
    <lineage>
        <taxon>Bacteria</taxon>
        <taxon>Candidatus Niyogiibacteriota</taxon>
    </lineage>
</organism>
<gene>
    <name evidence="1" type="ORF">A3H02_00090</name>
</gene>
<sequence length="258" mass="29110">MPLPYIGITGFMRPEEIVEILSFINESCSPDEPIIRKIMFGVLVSSKTLRGEKNKFPNRYPLVEEIGKIFIEHPLAMNVIHFHYSHNENETLLSQLEKLIEVGGGNLDGIQLNIAWPDPRSLERFRMLYLGMYKQIQLILQVGSKAFGENSSPEKIASKIKEEYLGLADYVLLDLSGGYGKLLDANFLEPFIEKIQEEMPGIGIGLAGGLDPETLDLIAPLIKKYPFLSIDEDHLDLNVVKEYLCKALAMFNLHESSK</sequence>
<accession>A0A1G2F4N6</accession>
<evidence type="ECO:0000313" key="2">
    <source>
        <dbReference type="Proteomes" id="UP000176787"/>
    </source>
</evidence>
<evidence type="ECO:0000313" key="1">
    <source>
        <dbReference type="EMBL" id="OGZ32531.1"/>
    </source>
</evidence>
<dbReference type="InterPro" id="IPR013785">
    <property type="entry name" value="Aldolase_TIM"/>
</dbReference>
<reference evidence="1 2" key="1">
    <citation type="journal article" date="2016" name="Nat. Commun.">
        <title>Thousands of microbial genomes shed light on interconnected biogeochemical processes in an aquifer system.</title>
        <authorList>
            <person name="Anantharaman K."/>
            <person name="Brown C.T."/>
            <person name="Hug L.A."/>
            <person name="Sharon I."/>
            <person name="Castelle C.J."/>
            <person name="Probst A.J."/>
            <person name="Thomas B.C."/>
            <person name="Singh A."/>
            <person name="Wilkins M.J."/>
            <person name="Karaoz U."/>
            <person name="Brodie E.L."/>
            <person name="Williams K.H."/>
            <person name="Hubbard S.S."/>
            <person name="Banfield J.F."/>
        </authorList>
    </citation>
    <scope>NUCLEOTIDE SEQUENCE [LARGE SCALE GENOMIC DNA]</scope>
</reference>
<comment type="caution">
    <text evidence="1">The sequence shown here is derived from an EMBL/GenBank/DDBJ whole genome shotgun (WGS) entry which is preliminary data.</text>
</comment>
<evidence type="ECO:0008006" key="3">
    <source>
        <dbReference type="Google" id="ProtNLM"/>
    </source>
</evidence>
<dbReference type="EMBL" id="MHMS01000006">
    <property type="protein sequence ID" value="OGZ32531.1"/>
    <property type="molecule type" value="Genomic_DNA"/>
</dbReference>
<dbReference type="Gene3D" id="3.20.20.70">
    <property type="entry name" value="Aldolase class I"/>
    <property type="match status" value="1"/>
</dbReference>
<dbReference type="Proteomes" id="UP000176787">
    <property type="component" value="Unassembled WGS sequence"/>
</dbReference>
<dbReference type="AlphaFoldDB" id="A0A1G2F4N6"/>